<dbReference type="KEGG" id="pco:PHACADRAFT_265852"/>
<accession>K5VQQ9</accession>
<evidence type="ECO:0000313" key="1">
    <source>
        <dbReference type="EMBL" id="EKM49080.1"/>
    </source>
</evidence>
<organism evidence="1 2">
    <name type="scientific">Phanerochaete carnosa (strain HHB-10118-sp)</name>
    <name type="common">White-rot fungus</name>
    <name type="synonym">Peniophora carnosa</name>
    <dbReference type="NCBI Taxonomy" id="650164"/>
    <lineage>
        <taxon>Eukaryota</taxon>
        <taxon>Fungi</taxon>
        <taxon>Dikarya</taxon>
        <taxon>Basidiomycota</taxon>
        <taxon>Agaricomycotina</taxon>
        <taxon>Agaricomycetes</taxon>
        <taxon>Polyporales</taxon>
        <taxon>Phanerochaetaceae</taxon>
        <taxon>Phanerochaete</taxon>
    </lineage>
</organism>
<sequence>MPEGRVPTERGAHADESEWSLVDSNEHMKHTCTYLTAALDDADPSENIGTLQTNKASETIEDARARESRALRNVLICVVHMLMRASSYRYYLDSPKVVYRL</sequence>
<dbReference type="GeneID" id="18919226"/>
<proteinExistence type="predicted"/>
<dbReference type="HOGENOM" id="CLU_2312869_0_0_1"/>
<dbReference type="RefSeq" id="XP_007402369.1">
    <property type="nucleotide sequence ID" value="XM_007402307.1"/>
</dbReference>
<dbReference type="AlphaFoldDB" id="K5VQQ9"/>
<name>K5VQQ9_PHACS</name>
<keyword evidence="2" id="KW-1185">Reference proteome</keyword>
<gene>
    <name evidence="1" type="ORF">PHACADRAFT_265852</name>
</gene>
<reference evidence="1 2" key="1">
    <citation type="journal article" date="2012" name="BMC Genomics">
        <title>Comparative genomics of the white-rot fungi, Phanerochaete carnosa and P. chrysosporium, to elucidate the genetic basis of the distinct wood types they colonize.</title>
        <authorList>
            <person name="Suzuki H."/>
            <person name="MacDonald J."/>
            <person name="Syed K."/>
            <person name="Salamov A."/>
            <person name="Hori C."/>
            <person name="Aerts A."/>
            <person name="Henrissat B."/>
            <person name="Wiebenga A."/>
            <person name="vanKuyk P.A."/>
            <person name="Barry K."/>
            <person name="Lindquist E."/>
            <person name="LaButti K."/>
            <person name="Lapidus A."/>
            <person name="Lucas S."/>
            <person name="Coutinho P."/>
            <person name="Gong Y."/>
            <person name="Samejima M."/>
            <person name="Mahadevan R."/>
            <person name="Abou-Zaid M."/>
            <person name="de Vries R.P."/>
            <person name="Igarashi K."/>
            <person name="Yadav J.S."/>
            <person name="Grigoriev I.V."/>
            <person name="Master E.R."/>
        </authorList>
    </citation>
    <scope>NUCLEOTIDE SEQUENCE [LARGE SCALE GENOMIC DNA]</scope>
    <source>
        <strain evidence="1 2">HHB-10118-sp</strain>
    </source>
</reference>
<dbReference type="InParanoid" id="K5VQQ9"/>
<dbReference type="EMBL" id="JH930560">
    <property type="protein sequence ID" value="EKM49080.1"/>
    <property type="molecule type" value="Genomic_DNA"/>
</dbReference>
<dbReference type="Proteomes" id="UP000008370">
    <property type="component" value="Unassembled WGS sequence"/>
</dbReference>
<protein>
    <submittedName>
        <fullName evidence="1">Uncharacterized protein</fullName>
    </submittedName>
</protein>
<evidence type="ECO:0000313" key="2">
    <source>
        <dbReference type="Proteomes" id="UP000008370"/>
    </source>
</evidence>